<dbReference type="Proteomes" id="UP000029692">
    <property type="component" value="Unassembled WGS sequence"/>
</dbReference>
<evidence type="ECO:0000256" key="3">
    <source>
        <dbReference type="ARBA" id="ARBA00022490"/>
    </source>
</evidence>
<keyword evidence="3" id="KW-0963">Cytoplasm</keyword>
<name>A0A098R165_9SPIO</name>
<evidence type="ECO:0000313" key="9">
    <source>
        <dbReference type="Proteomes" id="UP000029692"/>
    </source>
</evidence>
<evidence type="ECO:0000313" key="8">
    <source>
        <dbReference type="EMBL" id="KGE73729.1"/>
    </source>
</evidence>
<dbReference type="Pfam" id="PF02562">
    <property type="entry name" value="PhoH"/>
    <property type="match status" value="1"/>
</dbReference>
<accession>A0A098R165</accession>
<evidence type="ECO:0000256" key="1">
    <source>
        <dbReference type="ARBA" id="ARBA00004496"/>
    </source>
</evidence>
<protein>
    <recommendedName>
        <fullName evidence="6">PhoH-like protein</fullName>
    </recommendedName>
</protein>
<keyword evidence="5" id="KW-0067">ATP-binding</keyword>
<dbReference type="GO" id="GO:0005829">
    <property type="term" value="C:cytosol"/>
    <property type="evidence" value="ECO:0007669"/>
    <property type="project" value="TreeGrafter"/>
</dbReference>
<dbReference type="InterPro" id="IPR051451">
    <property type="entry name" value="PhoH2-like"/>
</dbReference>
<comment type="caution">
    <text evidence="8">The sequence shown here is derived from an EMBL/GenBank/DDBJ whole genome shotgun (WGS) entry which is preliminary data.</text>
</comment>
<sequence>MQTTHELESGTLLADICGINDENLQIIEKTIGCPIYSKGNQLIVDSTDDNKVKQFSILIGELKQRVSSGHGIDKTVVQNLLTTIIEHPNESTHLKNQYIVLPQGFSRVYPRSINQATFMRGLETNDMSIAIGPAGTGKTFLAIAHALSEVLAKKKRKLLLTRPVVEAGESLGFLPGDLTQKLNPYLKPLYDAMDALIPSELVSRMEENRIIEVAPLAYMRGRSLKDCYIILDEAQNTTREQMKMFLTRLGEGSKAIITGDITQIDLPKKQNSGLIQASTILRHIPEIHFTHFTTKDVVRSQLVKKIINAYDDFYKNQTGNQQ</sequence>
<dbReference type="STRING" id="1480694.DC28_00390"/>
<dbReference type="AlphaFoldDB" id="A0A098R165"/>
<feature type="domain" description="PhoH-like protein" evidence="7">
    <location>
        <begin position="108"/>
        <end position="311"/>
    </location>
</feature>
<dbReference type="FunFam" id="3.40.50.300:FF:000013">
    <property type="entry name" value="PhoH family ATPase"/>
    <property type="match status" value="1"/>
</dbReference>
<proteinExistence type="inferred from homology"/>
<keyword evidence="4" id="KW-0547">Nucleotide-binding</keyword>
<evidence type="ECO:0000259" key="7">
    <source>
        <dbReference type="Pfam" id="PF02562"/>
    </source>
</evidence>
<comment type="similarity">
    <text evidence="2">Belongs to the PhoH family.</text>
</comment>
<organism evidence="8 9">
    <name type="scientific">Spirochaeta lutea</name>
    <dbReference type="NCBI Taxonomy" id="1480694"/>
    <lineage>
        <taxon>Bacteria</taxon>
        <taxon>Pseudomonadati</taxon>
        <taxon>Spirochaetota</taxon>
        <taxon>Spirochaetia</taxon>
        <taxon>Spirochaetales</taxon>
        <taxon>Spirochaetaceae</taxon>
        <taxon>Spirochaeta</taxon>
    </lineage>
</organism>
<dbReference type="PANTHER" id="PTHR30473:SF1">
    <property type="entry name" value="PHOH-LIKE PROTEIN"/>
    <property type="match status" value="1"/>
</dbReference>
<dbReference type="EMBL" id="JNUP01000003">
    <property type="protein sequence ID" value="KGE73729.1"/>
    <property type="molecule type" value="Genomic_DNA"/>
</dbReference>
<dbReference type="PANTHER" id="PTHR30473">
    <property type="entry name" value="PROTEIN PHOH"/>
    <property type="match status" value="1"/>
</dbReference>
<keyword evidence="9" id="KW-1185">Reference proteome</keyword>
<evidence type="ECO:0000256" key="2">
    <source>
        <dbReference type="ARBA" id="ARBA00010393"/>
    </source>
</evidence>
<dbReference type="GO" id="GO:0005524">
    <property type="term" value="F:ATP binding"/>
    <property type="evidence" value="ECO:0007669"/>
    <property type="project" value="UniProtKB-KW"/>
</dbReference>
<dbReference type="InterPro" id="IPR003714">
    <property type="entry name" value="PhoH"/>
</dbReference>
<evidence type="ECO:0000256" key="4">
    <source>
        <dbReference type="ARBA" id="ARBA00022741"/>
    </source>
</evidence>
<dbReference type="eggNOG" id="COG1702">
    <property type="taxonomic scope" value="Bacteria"/>
</dbReference>
<evidence type="ECO:0000256" key="5">
    <source>
        <dbReference type="ARBA" id="ARBA00022840"/>
    </source>
</evidence>
<dbReference type="InterPro" id="IPR027417">
    <property type="entry name" value="P-loop_NTPase"/>
</dbReference>
<evidence type="ECO:0000256" key="6">
    <source>
        <dbReference type="ARBA" id="ARBA00039970"/>
    </source>
</evidence>
<dbReference type="Gene3D" id="3.40.50.300">
    <property type="entry name" value="P-loop containing nucleotide triphosphate hydrolases"/>
    <property type="match status" value="1"/>
</dbReference>
<reference evidence="8 9" key="1">
    <citation type="submission" date="2014-05" db="EMBL/GenBank/DDBJ databases">
        <title>De novo Genome Sequence of Spirocheata sp.</title>
        <authorList>
            <person name="Shivani Y."/>
            <person name="Subhash Y."/>
            <person name="Tushar L."/>
            <person name="Sasikala C."/>
            <person name="Ramana C.V."/>
        </authorList>
    </citation>
    <scope>NUCLEOTIDE SEQUENCE [LARGE SCALE GENOMIC DNA]</scope>
    <source>
        <strain evidence="8 9">JC230</strain>
    </source>
</reference>
<dbReference type="SUPFAM" id="SSF52540">
    <property type="entry name" value="P-loop containing nucleoside triphosphate hydrolases"/>
    <property type="match status" value="1"/>
</dbReference>
<dbReference type="OrthoDB" id="9773137at2"/>
<comment type="subcellular location">
    <subcellularLocation>
        <location evidence="1">Cytoplasm</location>
    </subcellularLocation>
</comment>
<gene>
    <name evidence="8" type="ORF">DC28_00390</name>
</gene>